<evidence type="ECO:0000313" key="1">
    <source>
        <dbReference type="EMBL" id="EFD87520.1"/>
    </source>
</evidence>
<organism evidence="1 2">
    <name type="scientific">Oenococcus oeni AWRIB429</name>
    <dbReference type="NCBI Taxonomy" id="655225"/>
    <lineage>
        <taxon>Bacteria</taxon>
        <taxon>Bacillati</taxon>
        <taxon>Bacillota</taxon>
        <taxon>Bacilli</taxon>
        <taxon>Lactobacillales</taxon>
        <taxon>Lactobacillaceae</taxon>
        <taxon>Oenococcus</taxon>
    </lineage>
</organism>
<gene>
    <name evidence="1" type="ORF">AWRIB429_1953</name>
</gene>
<comment type="caution">
    <text evidence="1">The sequence shown here is derived from an EMBL/GenBank/DDBJ whole genome shotgun (WGS) entry which is preliminary data.</text>
</comment>
<reference evidence="1 2" key="1">
    <citation type="journal article" date="2010" name="Appl. Microbiol. Biotechnol.">
        <title>Genotypic diversity in Oenococcus oeni by high-density microarray comparative genome hybridization and whole genome sequencing.</title>
        <authorList>
            <person name="Borneman A.R."/>
            <person name="Bartowsky E.J."/>
            <person name="McCarthy J."/>
            <person name="Chambers P.J."/>
        </authorList>
    </citation>
    <scope>NUCLEOTIDE SEQUENCE [LARGE SCALE GENOMIC DNA]</scope>
    <source>
        <strain evidence="1 2">AWRIB429</strain>
    </source>
</reference>
<dbReference type="EMBL" id="ACSE01000033">
    <property type="protein sequence ID" value="EFD87520.1"/>
    <property type="molecule type" value="Genomic_DNA"/>
</dbReference>
<accession>D3LC73</accession>
<dbReference type="AlphaFoldDB" id="D3LC73"/>
<name>D3LC73_OENOE</name>
<dbReference type="Proteomes" id="UP000003075">
    <property type="component" value="Unassembled WGS sequence"/>
</dbReference>
<protein>
    <submittedName>
        <fullName evidence="1">Uncharacterized protein</fullName>
    </submittedName>
</protein>
<dbReference type="RefSeq" id="WP_002819752.1">
    <property type="nucleotide sequence ID" value="NZ_ACSE01000033.1"/>
</dbReference>
<sequence>MNKQIKQLNKYRPLIFVDVYGKDHSIVDIKEFYLYNQSLNCYCSGFLYGQAELTNVPTKINEVELQAAIRNGFNCDERWVIK</sequence>
<dbReference type="GeneID" id="75065305"/>
<proteinExistence type="predicted"/>
<evidence type="ECO:0000313" key="2">
    <source>
        <dbReference type="Proteomes" id="UP000003075"/>
    </source>
</evidence>